<keyword evidence="3" id="KW-1185">Reference proteome</keyword>
<evidence type="ECO:0000256" key="1">
    <source>
        <dbReference type="SAM" id="MobiDB-lite"/>
    </source>
</evidence>
<feature type="region of interest" description="Disordered" evidence="1">
    <location>
        <begin position="76"/>
        <end position="105"/>
    </location>
</feature>
<sequence>MARHCSVGIELRMSVERFILLDTQPVFSPSVLADIMWPDGSSSISVVGGDPMSAELAHELMGLQVEMLKQGISDPPISLTSSNSHAQSTGGPTISGDCDNGDSMHDEQPDLFADTVFLHTKFVSPTLFYLLLECSLSEIQHLENTLSMYISNPIFRRNPALHYIPPQFSLRDQEKSFKQGLLEKGTPRGREGVISLVGEPTSATKMKMHNGVAAPLAGSNRSGSGINFFVLPMKVTSEETQRLHESYSTMLKQLLERVL</sequence>
<dbReference type="EMBL" id="OZ019905">
    <property type="protein sequence ID" value="CAK9201002.1"/>
    <property type="molecule type" value="Genomic_DNA"/>
</dbReference>
<organism evidence="2 3">
    <name type="scientific">Sphagnum troendelagicum</name>
    <dbReference type="NCBI Taxonomy" id="128251"/>
    <lineage>
        <taxon>Eukaryota</taxon>
        <taxon>Viridiplantae</taxon>
        <taxon>Streptophyta</taxon>
        <taxon>Embryophyta</taxon>
        <taxon>Bryophyta</taxon>
        <taxon>Sphagnophytina</taxon>
        <taxon>Sphagnopsida</taxon>
        <taxon>Sphagnales</taxon>
        <taxon>Sphagnaceae</taxon>
        <taxon>Sphagnum</taxon>
    </lineage>
</organism>
<dbReference type="PANTHER" id="PTHR14270">
    <property type="entry name" value="NONSENSE-MEDIATED MRNA DECAY FACTOR SMG9"/>
    <property type="match status" value="1"/>
</dbReference>
<evidence type="ECO:0000313" key="3">
    <source>
        <dbReference type="Proteomes" id="UP001497512"/>
    </source>
</evidence>
<accession>A0ABP0TNJ0</accession>
<reference evidence="2" key="1">
    <citation type="submission" date="2024-02" db="EMBL/GenBank/DDBJ databases">
        <authorList>
            <consortium name="ELIXIR-Norway"/>
            <consortium name="Elixir Norway"/>
        </authorList>
    </citation>
    <scope>NUCLEOTIDE SEQUENCE</scope>
</reference>
<dbReference type="InterPro" id="IPR039177">
    <property type="entry name" value="SMG9"/>
</dbReference>
<protein>
    <submittedName>
        <fullName evidence="2">Uncharacterized protein</fullName>
    </submittedName>
</protein>
<dbReference type="Proteomes" id="UP001497512">
    <property type="component" value="Chromosome 13"/>
</dbReference>
<dbReference type="PANTHER" id="PTHR14270:SF0">
    <property type="entry name" value="NONSENSE-MEDIATED MRNA DECAY FACTOR SMG9"/>
    <property type="match status" value="1"/>
</dbReference>
<proteinExistence type="predicted"/>
<gene>
    <name evidence="2" type="ORF">CSSPTR1EN2_LOCUS5689</name>
</gene>
<name>A0ABP0TNJ0_9BRYO</name>
<feature type="compositionally biased region" description="Polar residues" evidence="1">
    <location>
        <begin position="78"/>
        <end position="92"/>
    </location>
</feature>
<evidence type="ECO:0000313" key="2">
    <source>
        <dbReference type="EMBL" id="CAK9201002.1"/>
    </source>
</evidence>